<dbReference type="GO" id="GO:0016020">
    <property type="term" value="C:membrane"/>
    <property type="evidence" value="ECO:0007669"/>
    <property type="project" value="UniProtKB-SubCell"/>
</dbReference>
<evidence type="ECO:0000256" key="8">
    <source>
        <dbReference type="SAM" id="Phobius"/>
    </source>
</evidence>
<keyword evidence="11" id="KW-1185">Reference proteome</keyword>
<dbReference type="GO" id="GO:0006506">
    <property type="term" value="P:GPI anchor biosynthetic process"/>
    <property type="evidence" value="ECO:0007669"/>
    <property type="project" value="UniProtKB-KW"/>
</dbReference>
<comment type="pathway">
    <text evidence="2 7">Glycolipid biosynthesis; glycosylphosphatidylinositol-anchor biosynthesis.</text>
</comment>
<dbReference type="GO" id="GO:0017176">
    <property type="term" value="F:phosphatidylinositol N-acetylglucosaminyltransferase activity"/>
    <property type="evidence" value="ECO:0007669"/>
    <property type="project" value="UniProtKB-UniRule"/>
</dbReference>
<dbReference type="InterPro" id="IPR013717">
    <property type="entry name" value="PIG-P"/>
</dbReference>
<keyword evidence="5 8" id="KW-1133">Transmembrane helix</keyword>
<organism evidence="10 11">
    <name type="scientific">Octopus vulgaris</name>
    <name type="common">Common octopus</name>
    <dbReference type="NCBI Taxonomy" id="6645"/>
    <lineage>
        <taxon>Eukaryota</taxon>
        <taxon>Metazoa</taxon>
        <taxon>Spiralia</taxon>
        <taxon>Lophotrochozoa</taxon>
        <taxon>Mollusca</taxon>
        <taxon>Cephalopoda</taxon>
        <taxon>Coleoidea</taxon>
        <taxon>Octopodiformes</taxon>
        <taxon>Octopoda</taxon>
        <taxon>Incirrata</taxon>
        <taxon>Octopodidae</taxon>
        <taxon>Octopus</taxon>
    </lineage>
</organism>
<dbReference type="AlphaFoldDB" id="A0AA36FB65"/>
<feature type="transmembrane region" description="Helical" evidence="8">
    <location>
        <begin position="74"/>
        <end position="97"/>
    </location>
</feature>
<evidence type="ECO:0000256" key="3">
    <source>
        <dbReference type="ARBA" id="ARBA00022502"/>
    </source>
</evidence>
<name>A0AA36FB65_OCTVU</name>
<keyword evidence="3 7" id="KW-0337">GPI-anchor biosynthesis</keyword>
<dbReference type="InterPro" id="IPR052263">
    <property type="entry name" value="GPI_Anchor_Biosynth"/>
</dbReference>
<proteinExistence type="inferred from homology"/>
<keyword evidence="6 7" id="KW-0472">Membrane</keyword>
<protein>
    <recommendedName>
        <fullName evidence="7">Phosphatidylinositol N-acetylglucosaminyltransferase subunit P</fullName>
    </recommendedName>
</protein>
<comment type="subcellular location">
    <subcellularLocation>
        <location evidence="1">Membrane</location>
        <topology evidence="1">Multi-pass membrane protein</topology>
    </subcellularLocation>
</comment>
<dbReference type="Proteomes" id="UP001162480">
    <property type="component" value="Chromosome 12"/>
</dbReference>
<comment type="similarity">
    <text evidence="7">Belongs to the PIGP family.</text>
</comment>
<feature type="domain" description="PIG-P" evidence="9">
    <location>
        <begin position="30"/>
        <end position="142"/>
    </location>
</feature>
<evidence type="ECO:0000259" key="9">
    <source>
        <dbReference type="Pfam" id="PF08510"/>
    </source>
</evidence>
<dbReference type="Pfam" id="PF08510">
    <property type="entry name" value="PIG-P"/>
    <property type="match status" value="1"/>
</dbReference>
<feature type="transmembrane region" description="Helical" evidence="8">
    <location>
        <begin position="32"/>
        <end position="54"/>
    </location>
</feature>
<sequence>MLEAIWETFRRCHIYTMTKPEHTPFPSPERAIYGFALYLGSFICIVLYIGWAFIPDSYLHSAGLTYYPQKYWAVAIPAYIIMIVLLGYLAYFAFVFISTENLDSLNTITDKYALCKNEENIVENSIPNIYDLSVSEVTRKYYLNGESFN</sequence>
<accession>A0AA36FB65</accession>
<dbReference type="PANTHER" id="PTHR46346">
    <property type="entry name" value="PHOSPHATIDYLINOSITOL N-ACETYLGLUCOSAMINYLTRANSFERASE SUBUNIT P"/>
    <property type="match status" value="1"/>
</dbReference>
<dbReference type="PANTHER" id="PTHR46346:SF1">
    <property type="entry name" value="PHOSPHATIDYLINOSITOL N-ACETYLGLUCOSAMINYLTRANSFERASE SUBUNIT P"/>
    <property type="match status" value="1"/>
</dbReference>
<evidence type="ECO:0000256" key="2">
    <source>
        <dbReference type="ARBA" id="ARBA00004687"/>
    </source>
</evidence>
<evidence type="ECO:0000256" key="1">
    <source>
        <dbReference type="ARBA" id="ARBA00004141"/>
    </source>
</evidence>
<keyword evidence="10" id="KW-0328">Glycosyltransferase</keyword>
<dbReference type="PIRSF" id="PIRSF008765">
    <property type="entry name" value="PIG-P_GPI19"/>
    <property type="match status" value="1"/>
</dbReference>
<keyword evidence="4 8" id="KW-0812">Transmembrane</keyword>
<dbReference type="EMBL" id="OX597825">
    <property type="protein sequence ID" value="CAI9730879.1"/>
    <property type="molecule type" value="Genomic_DNA"/>
</dbReference>
<evidence type="ECO:0000313" key="10">
    <source>
        <dbReference type="EMBL" id="CAI9730879.1"/>
    </source>
</evidence>
<evidence type="ECO:0000256" key="5">
    <source>
        <dbReference type="ARBA" id="ARBA00022989"/>
    </source>
</evidence>
<gene>
    <name evidence="10" type="ORF">OCTVUL_1B007166</name>
</gene>
<evidence type="ECO:0000256" key="4">
    <source>
        <dbReference type="ARBA" id="ARBA00022692"/>
    </source>
</evidence>
<evidence type="ECO:0000313" key="11">
    <source>
        <dbReference type="Proteomes" id="UP001162480"/>
    </source>
</evidence>
<comment type="function">
    <text evidence="7">Part of the complex catalyzing the transfer of N-acetylglucosamine from UDP-N-acetylglucosamine to phosphatidylinositol, the first step of GPI biosynthesis.</text>
</comment>
<keyword evidence="7" id="KW-0808">Transferase</keyword>
<dbReference type="GO" id="GO:0005783">
    <property type="term" value="C:endoplasmic reticulum"/>
    <property type="evidence" value="ECO:0007669"/>
    <property type="project" value="TreeGrafter"/>
</dbReference>
<reference evidence="10" key="1">
    <citation type="submission" date="2023-08" db="EMBL/GenBank/DDBJ databases">
        <authorList>
            <person name="Alioto T."/>
            <person name="Alioto T."/>
            <person name="Gomez Garrido J."/>
        </authorList>
    </citation>
    <scope>NUCLEOTIDE SEQUENCE</scope>
</reference>
<evidence type="ECO:0000256" key="6">
    <source>
        <dbReference type="ARBA" id="ARBA00023136"/>
    </source>
</evidence>
<dbReference type="InterPro" id="IPR016542">
    <property type="entry name" value="PIG-P_GPI19"/>
</dbReference>
<evidence type="ECO:0000256" key="7">
    <source>
        <dbReference type="PIRNR" id="PIRNR008765"/>
    </source>
</evidence>